<feature type="compositionally biased region" description="Low complexity" evidence="1">
    <location>
        <begin position="106"/>
        <end position="119"/>
    </location>
</feature>
<reference evidence="2 3" key="1">
    <citation type="submission" date="2017-10" db="EMBL/GenBank/DDBJ databases">
        <title>Comparative genomics in systemic dimorphic fungi from Ajellomycetaceae.</title>
        <authorList>
            <person name="Munoz J.F."/>
            <person name="Mcewen J.G."/>
            <person name="Clay O.K."/>
            <person name="Cuomo C.A."/>
        </authorList>
    </citation>
    <scope>NUCLEOTIDE SEQUENCE [LARGE SCALE GENOMIC DNA]</scope>
    <source>
        <strain evidence="2 3">UAMH5409</strain>
    </source>
</reference>
<dbReference type="GO" id="GO:0032153">
    <property type="term" value="C:cell division site"/>
    <property type="evidence" value="ECO:0007669"/>
    <property type="project" value="TreeGrafter"/>
</dbReference>
<gene>
    <name evidence="2" type="ORF">AJ79_04072</name>
</gene>
<dbReference type="InterPro" id="IPR006597">
    <property type="entry name" value="Sel1-like"/>
</dbReference>
<dbReference type="Gene3D" id="1.25.40.10">
    <property type="entry name" value="Tetratricopeptide repeat domain"/>
    <property type="match status" value="1"/>
</dbReference>
<evidence type="ECO:0000256" key="1">
    <source>
        <dbReference type="SAM" id="MobiDB-lite"/>
    </source>
</evidence>
<dbReference type="AlphaFoldDB" id="A0A2B7XVQ7"/>
<dbReference type="PANTHER" id="PTHR43628:SF1">
    <property type="entry name" value="CHITIN SYNTHASE REGULATORY FACTOR 2-RELATED"/>
    <property type="match status" value="1"/>
</dbReference>
<accession>A0A2B7XVQ7</accession>
<dbReference type="SUPFAM" id="SSF81901">
    <property type="entry name" value="HCP-like"/>
    <property type="match status" value="1"/>
</dbReference>
<feature type="region of interest" description="Disordered" evidence="1">
    <location>
        <begin position="1"/>
        <end position="202"/>
    </location>
</feature>
<feature type="compositionally biased region" description="Basic and acidic residues" evidence="1">
    <location>
        <begin position="160"/>
        <end position="170"/>
    </location>
</feature>
<dbReference type="PANTHER" id="PTHR43628">
    <property type="entry name" value="ACTIVATOR OF C KINASE PROTEIN 1-RELATED"/>
    <property type="match status" value="1"/>
</dbReference>
<feature type="compositionally biased region" description="Low complexity" evidence="1">
    <location>
        <begin position="26"/>
        <end position="53"/>
    </location>
</feature>
<feature type="compositionally biased region" description="Low complexity" evidence="1">
    <location>
        <begin position="143"/>
        <end position="152"/>
    </location>
</feature>
<dbReference type="EMBL" id="PDNB01000054">
    <property type="protein sequence ID" value="PGH12712.1"/>
    <property type="molecule type" value="Genomic_DNA"/>
</dbReference>
<comment type="caution">
    <text evidence="2">The sequence shown here is derived from an EMBL/GenBank/DDBJ whole genome shotgun (WGS) entry which is preliminary data.</text>
</comment>
<proteinExistence type="predicted"/>
<name>A0A2B7XVQ7_9EURO</name>
<dbReference type="GO" id="GO:0010972">
    <property type="term" value="P:negative regulation of G2/M transition of mitotic cell cycle"/>
    <property type="evidence" value="ECO:0007669"/>
    <property type="project" value="TreeGrafter"/>
</dbReference>
<sequence length="410" mass="44884">MPLKDILRKKDKLKDDAFPPSASHNPQQYQQYSFHQQQQQQQQQHQYPQYPQQEPFPPAPPSAASPAPAPEFKFFRSDTHSTELIQPPSFDDRIPLPTQPDPRYYSQSQSQAQTQQAPHSHAHPPPAPPSPTPNKRFSRFRRSSNASTSVSSGAENLSPARDREKGERRLSQRLHLNRSSRSASTSSVNVPADLPQIEPATGDVLEREAQWEKRATIMVQGGLGVGAGNGAGAGLRGRSPSPIRGDVKEGDENIQEAIRLHEAGDLEASTRMFGVLADPNGANNPLSQVLYGLALRHGWGCTPDVEKAVTYLSAAASNSASIEEEALRAGMKKGGAAKGELVLAIYELANCFRNGWGVKKDPYAARQYYETAANLGDTDAMNEAGWCFLEGFGTKKDRVSEENIIVSFCL</sequence>
<evidence type="ECO:0008006" key="4">
    <source>
        <dbReference type="Google" id="ProtNLM"/>
    </source>
</evidence>
<dbReference type="InterPro" id="IPR052945">
    <property type="entry name" value="Mitotic_Regulator"/>
</dbReference>
<dbReference type="SMART" id="SM00671">
    <property type="entry name" value="SEL1"/>
    <property type="match status" value="2"/>
</dbReference>
<feature type="compositionally biased region" description="Pro residues" evidence="1">
    <location>
        <begin position="54"/>
        <end position="69"/>
    </location>
</feature>
<evidence type="ECO:0000313" key="2">
    <source>
        <dbReference type="EMBL" id="PGH12712.1"/>
    </source>
</evidence>
<organism evidence="2 3">
    <name type="scientific">Helicocarpus griseus UAMH5409</name>
    <dbReference type="NCBI Taxonomy" id="1447875"/>
    <lineage>
        <taxon>Eukaryota</taxon>
        <taxon>Fungi</taxon>
        <taxon>Dikarya</taxon>
        <taxon>Ascomycota</taxon>
        <taxon>Pezizomycotina</taxon>
        <taxon>Eurotiomycetes</taxon>
        <taxon>Eurotiomycetidae</taxon>
        <taxon>Onygenales</taxon>
        <taxon>Ajellomycetaceae</taxon>
        <taxon>Helicocarpus</taxon>
    </lineage>
</organism>
<dbReference type="InterPro" id="IPR011990">
    <property type="entry name" value="TPR-like_helical_dom_sf"/>
</dbReference>
<protein>
    <recommendedName>
        <fullName evidence="4">HCP-like protein</fullName>
    </recommendedName>
</protein>
<dbReference type="OrthoDB" id="2148946at2759"/>
<keyword evidence="3" id="KW-1185">Reference proteome</keyword>
<dbReference type="Pfam" id="PF08238">
    <property type="entry name" value="Sel1"/>
    <property type="match status" value="3"/>
</dbReference>
<evidence type="ECO:0000313" key="3">
    <source>
        <dbReference type="Proteomes" id="UP000223968"/>
    </source>
</evidence>
<feature type="compositionally biased region" description="Pro residues" evidence="1">
    <location>
        <begin position="123"/>
        <end position="132"/>
    </location>
</feature>
<dbReference type="Proteomes" id="UP000223968">
    <property type="component" value="Unassembled WGS sequence"/>
</dbReference>
<feature type="compositionally biased region" description="Basic and acidic residues" evidence="1">
    <location>
        <begin position="1"/>
        <end position="17"/>
    </location>
</feature>